<dbReference type="SMART" id="SM00530">
    <property type="entry name" value="HTH_XRE"/>
    <property type="match status" value="1"/>
</dbReference>
<dbReference type="InterPro" id="IPR001387">
    <property type="entry name" value="Cro/C1-type_HTH"/>
</dbReference>
<dbReference type="Gene3D" id="1.10.260.40">
    <property type="entry name" value="lambda repressor-like DNA-binding domains"/>
    <property type="match status" value="1"/>
</dbReference>
<evidence type="ECO:0000313" key="3">
    <source>
        <dbReference type="EMBL" id="MBK5931286.1"/>
    </source>
</evidence>
<reference evidence="3" key="1">
    <citation type="submission" date="2017-05" db="EMBL/GenBank/DDBJ databases">
        <authorList>
            <person name="Imhoff J.F."/>
            <person name="Rahn T."/>
            <person name="Kuenzel S."/>
            <person name="Neulinger S.C."/>
        </authorList>
    </citation>
    <scope>NUCLEOTIDE SEQUENCE</scope>
    <source>
        <strain evidence="3">DSM 4395</strain>
    </source>
</reference>
<dbReference type="GO" id="GO:0003677">
    <property type="term" value="F:DNA binding"/>
    <property type="evidence" value="ECO:0007669"/>
    <property type="project" value="InterPro"/>
</dbReference>
<reference evidence="3" key="2">
    <citation type="journal article" date="2020" name="Microorganisms">
        <title>Osmotic Adaptation and Compatible Solute Biosynthesis of Phototrophic Bacteria as Revealed from Genome Analyses.</title>
        <authorList>
            <person name="Imhoff J.F."/>
            <person name="Rahn T."/>
            <person name="Kunzel S."/>
            <person name="Keller A."/>
            <person name="Neulinger S.C."/>
        </authorList>
    </citation>
    <scope>NUCLEOTIDE SEQUENCE</scope>
    <source>
        <strain evidence="3">DSM 4395</strain>
    </source>
</reference>
<evidence type="ECO:0000259" key="2">
    <source>
        <dbReference type="PROSITE" id="PS50943"/>
    </source>
</evidence>
<protein>
    <recommendedName>
        <fullName evidence="2">HTH cro/C1-type domain-containing protein</fullName>
    </recommendedName>
</protein>
<organism evidence="3 4">
    <name type="scientific">Halochromatium salexigens</name>
    <name type="common">Chromatium salexigens</name>
    <dbReference type="NCBI Taxonomy" id="49447"/>
    <lineage>
        <taxon>Bacteria</taxon>
        <taxon>Pseudomonadati</taxon>
        <taxon>Pseudomonadota</taxon>
        <taxon>Gammaproteobacteria</taxon>
        <taxon>Chromatiales</taxon>
        <taxon>Chromatiaceae</taxon>
        <taxon>Halochromatium</taxon>
    </lineage>
</organism>
<dbReference type="Proteomes" id="UP001296967">
    <property type="component" value="Unassembled WGS sequence"/>
</dbReference>
<name>A0AAJ0UGY1_HALSE</name>
<proteinExistence type="predicted"/>
<dbReference type="SUPFAM" id="SSF47413">
    <property type="entry name" value="lambda repressor-like DNA-binding domains"/>
    <property type="match status" value="1"/>
</dbReference>
<dbReference type="RefSeq" id="WP_201246127.1">
    <property type="nucleotide sequence ID" value="NZ_NHSF01000062.1"/>
</dbReference>
<dbReference type="EMBL" id="NHSF01000062">
    <property type="protein sequence ID" value="MBK5931286.1"/>
    <property type="molecule type" value="Genomic_DNA"/>
</dbReference>
<dbReference type="AlphaFoldDB" id="A0AAJ0UGY1"/>
<accession>A0AAJ0UGY1</accession>
<dbReference type="InterPro" id="IPR010982">
    <property type="entry name" value="Lambda_DNA-bd_dom_sf"/>
</dbReference>
<comment type="caution">
    <text evidence="3">The sequence shown here is derived from an EMBL/GenBank/DDBJ whole genome shotgun (WGS) entry which is preliminary data.</text>
</comment>
<evidence type="ECO:0000313" key="4">
    <source>
        <dbReference type="Proteomes" id="UP001296967"/>
    </source>
</evidence>
<sequence length="129" mass="14700">MTNTQENLADLWDQAFQDQDFQFEIKAQDIGMTLARALAESGKSKADLARDLNWKPSRISRVFSGEGNLTLRTLFKVTSALGLDFDVILRKTHQPRAAQPWELHQMHEDMHHDKRSGNGSCRLSLRGHP</sequence>
<dbReference type="Pfam" id="PF01381">
    <property type="entry name" value="HTH_3"/>
    <property type="match status" value="1"/>
</dbReference>
<feature type="region of interest" description="Disordered" evidence="1">
    <location>
        <begin position="109"/>
        <end position="129"/>
    </location>
</feature>
<keyword evidence="4" id="KW-1185">Reference proteome</keyword>
<dbReference type="PROSITE" id="PS50943">
    <property type="entry name" value="HTH_CROC1"/>
    <property type="match status" value="1"/>
</dbReference>
<feature type="domain" description="HTH cro/C1-type" evidence="2">
    <location>
        <begin position="34"/>
        <end position="88"/>
    </location>
</feature>
<gene>
    <name evidence="3" type="ORF">CCR82_12355</name>
</gene>
<evidence type="ECO:0000256" key="1">
    <source>
        <dbReference type="SAM" id="MobiDB-lite"/>
    </source>
</evidence>
<dbReference type="CDD" id="cd00093">
    <property type="entry name" value="HTH_XRE"/>
    <property type="match status" value="1"/>
</dbReference>